<dbReference type="SMART" id="SM01190">
    <property type="entry name" value="EMP24_GP25L"/>
    <property type="match status" value="1"/>
</dbReference>
<dbReference type="InterPro" id="IPR015720">
    <property type="entry name" value="Emp24-like"/>
</dbReference>
<evidence type="ECO:0000256" key="6">
    <source>
        <dbReference type="ARBA" id="ARBA00023136"/>
    </source>
</evidence>
<keyword evidence="3 7" id="KW-0812">Transmembrane</keyword>
<evidence type="ECO:0000256" key="3">
    <source>
        <dbReference type="ARBA" id="ARBA00022692"/>
    </source>
</evidence>
<evidence type="ECO:0000259" key="9">
    <source>
        <dbReference type="PROSITE" id="PS50866"/>
    </source>
</evidence>
<accession>A0A1E4SB71</accession>
<keyword evidence="11" id="KW-1185">Reference proteome</keyword>
<feature type="chain" id="PRO_5009162732" description="GOLD domain-containing protein" evidence="8">
    <location>
        <begin position="27"/>
        <end position="217"/>
    </location>
</feature>
<dbReference type="Proteomes" id="UP000094285">
    <property type="component" value="Unassembled WGS sequence"/>
</dbReference>
<dbReference type="PROSITE" id="PS50866">
    <property type="entry name" value="GOLD"/>
    <property type="match status" value="1"/>
</dbReference>
<dbReference type="AlphaFoldDB" id="A0A1E4SB71"/>
<evidence type="ECO:0000256" key="1">
    <source>
        <dbReference type="ARBA" id="ARBA00004479"/>
    </source>
</evidence>
<evidence type="ECO:0000256" key="2">
    <source>
        <dbReference type="ARBA" id="ARBA00007104"/>
    </source>
</evidence>
<dbReference type="RefSeq" id="XP_020061886.1">
    <property type="nucleotide sequence ID" value="XM_020211286.1"/>
</dbReference>
<keyword evidence="6" id="KW-0472">Membrane</keyword>
<gene>
    <name evidence="10" type="ORF">CANTADRAFT_8361</name>
</gene>
<protein>
    <recommendedName>
        <fullName evidence="9">GOLD domain-containing protein</fullName>
    </recommendedName>
</protein>
<evidence type="ECO:0000313" key="11">
    <source>
        <dbReference type="Proteomes" id="UP000094285"/>
    </source>
</evidence>
<evidence type="ECO:0000256" key="5">
    <source>
        <dbReference type="ARBA" id="ARBA00022989"/>
    </source>
</evidence>
<dbReference type="GO" id="GO:0016020">
    <property type="term" value="C:membrane"/>
    <property type="evidence" value="ECO:0007669"/>
    <property type="project" value="UniProtKB-SubCell"/>
</dbReference>
<dbReference type="OrthoDB" id="3427at2759"/>
<dbReference type="PANTHER" id="PTHR22811">
    <property type="entry name" value="TRANSMEMBRANE EMP24 DOMAIN-CONTAINING PROTEIN"/>
    <property type="match status" value="1"/>
</dbReference>
<keyword evidence="5" id="KW-1133">Transmembrane helix</keyword>
<comment type="similarity">
    <text evidence="2 7">Belongs to the EMP24/GP25L family.</text>
</comment>
<evidence type="ECO:0000256" key="4">
    <source>
        <dbReference type="ARBA" id="ARBA00022729"/>
    </source>
</evidence>
<dbReference type="Pfam" id="PF01105">
    <property type="entry name" value="EMP24_GP25L"/>
    <property type="match status" value="1"/>
</dbReference>
<dbReference type="EMBL" id="KV453917">
    <property type="protein sequence ID" value="ODV76764.1"/>
    <property type="molecule type" value="Genomic_DNA"/>
</dbReference>
<dbReference type="STRING" id="984487.A0A1E4SB71"/>
<proteinExistence type="inferred from homology"/>
<evidence type="ECO:0000256" key="7">
    <source>
        <dbReference type="RuleBase" id="RU003827"/>
    </source>
</evidence>
<dbReference type="GeneID" id="30985422"/>
<comment type="subcellular location">
    <subcellularLocation>
        <location evidence="1 7">Membrane</location>
        <topology evidence="1 7">Single-pass type I membrane protein</topology>
    </subcellularLocation>
</comment>
<dbReference type="InterPro" id="IPR009038">
    <property type="entry name" value="GOLD_dom"/>
</dbReference>
<reference evidence="11" key="1">
    <citation type="submission" date="2016-05" db="EMBL/GenBank/DDBJ databases">
        <title>Comparative genomics of biotechnologically important yeasts.</title>
        <authorList>
            <consortium name="DOE Joint Genome Institute"/>
            <person name="Riley R."/>
            <person name="Haridas S."/>
            <person name="Wolfe K.H."/>
            <person name="Lopes M.R."/>
            <person name="Hittinger C.T."/>
            <person name="Goker M."/>
            <person name="Salamov A."/>
            <person name="Wisecaver J."/>
            <person name="Long T.M."/>
            <person name="Aerts A.L."/>
            <person name="Barry K."/>
            <person name="Choi C."/>
            <person name="Clum A."/>
            <person name="Coughlan A.Y."/>
            <person name="Deshpande S."/>
            <person name="Douglass A.P."/>
            <person name="Hanson S.J."/>
            <person name="Klenk H.-P."/>
            <person name="Labutti K."/>
            <person name="Lapidus A."/>
            <person name="Lindquist E."/>
            <person name="Lipzen A."/>
            <person name="Meier-Kolthoff J.P."/>
            <person name="Ohm R.A."/>
            <person name="Otillar R.P."/>
            <person name="Pangilinan J."/>
            <person name="Peng Y."/>
            <person name="Rokas A."/>
            <person name="Rosa C.A."/>
            <person name="Scheuner C."/>
            <person name="Sibirny A.A."/>
            <person name="Slot J.C."/>
            <person name="Stielow J.B."/>
            <person name="Sun H."/>
            <person name="Kurtzman C.P."/>
            <person name="Blackwell M."/>
            <person name="Grigoriev I.V."/>
            <person name="Jeffries T.W."/>
        </authorList>
    </citation>
    <scope>NUCLEOTIDE SEQUENCE [LARGE SCALE GENOMIC DNA]</scope>
    <source>
        <strain evidence="11">NRRL Y-17324</strain>
    </source>
</reference>
<feature type="signal peptide" evidence="8">
    <location>
        <begin position="1"/>
        <end position="26"/>
    </location>
</feature>
<evidence type="ECO:0000256" key="8">
    <source>
        <dbReference type="SAM" id="SignalP"/>
    </source>
</evidence>
<name>A0A1E4SB71_9ASCO</name>
<organism evidence="10 11">
    <name type="scientific">Suhomyces tanzawaensis NRRL Y-17324</name>
    <dbReference type="NCBI Taxonomy" id="984487"/>
    <lineage>
        <taxon>Eukaryota</taxon>
        <taxon>Fungi</taxon>
        <taxon>Dikarya</taxon>
        <taxon>Ascomycota</taxon>
        <taxon>Saccharomycotina</taxon>
        <taxon>Pichiomycetes</taxon>
        <taxon>Debaryomycetaceae</taxon>
        <taxon>Suhomyces</taxon>
    </lineage>
</organism>
<keyword evidence="4 8" id="KW-0732">Signal</keyword>
<feature type="domain" description="GOLD" evidence="9">
    <location>
        <begin position="36"/>
        <end position="143"/>
    </location>
</feature>
<sequence>MAGPKFPRLLLWYLQILVFTFHTAQALHLYVDSGTPTCFIQQLKSDQLLIGKYKIEIRDPYTALFYPPSDHVGAMIDVYLENQRLVHQRGSASGQFKFLAVDSGQHRVCLVPKTFETPSVVGPDFTRARVTVFIDPVDHELEVPDNSLVGEVRRLKNKLVGIQREHEAIREKEVCFGELSERTGNTLVYWMRVQGVVSAVVWGYQMLTMWRMKVKVE</sequence>
<evidence type="ECO:0000313" key="10">
    <source>
        <dbReference type="EMBL" id="ODV76764.1"/>
    </source>
</evidence>